<keyword evidence="6" id="KW-1185">Reference proteome</keyword>
<dbReference type="Pfam" id="PF13193">
    <property type="entry name" value="AMP-binding_C"/>
    <property type="match status" value="1"/>
</dbReference>
<comment type="similarity">
    <text evidence="1">Belongs to the ATP-dependent AMP-binding enzyme family.</text>
</comment>
<dbReference type="InterPro" id="IPR045851">
    <property type="entry name" value="AMP-bd_C_sf"/>
</dbReference>
<dbReference type="Gene3D" id="3.30.300.30">
    <property type="match status" value="1"/>
</dbReference>
<proteinExistence type="inferred from homology"/>
<dbReference type="RefSeq" id="WP_346091387.1">
    <property type="nucleotide sequence ID" value="NZ_BAABKS010000022.1"/>
</dbReference>
<dbReference type="SUPFAM" id="SSF56801">
    <property type="entry name" value="Acetyl-CoA synthetase-like"/>
    <property type="match status" value="1"/>
</dbReference>
<name>A0ABW3VKP2_9PSEU</name>
<sequence>MITYADYLRRAARRWPERTAVVSPSASVTFAGLLASAEGLATGLRARGLGVGDRVADLRENSVESVVTDFGCALAGVTRVSVNPRSSDEEIAFVLRDSRPSLLLADGASARRAAAAGLDRLVGVVLDELPSATGPRAEAVVVRDEDVLALRYTGGTTGRPKGALRTHGHQLWVATNVLLDLCDLRESDVLLHTQPLSHGAHVFVLPCVMRGSTQVVLPRFDPAEVVRTIAEHGVTVVKCVPTALHRLLDHLDLEPAALGTLRQIIYGAAPIPEVVLTRALDRFGPILSQTYGQTEAPATVSALTVEDHRRAMNGERHLLRSAGRPYSTVDVRIVDGEGRELPTGETGEVCVRGPMTMSRYWERDGSPVDDAGYVRTGDVGYLDAESYLYLVDRSRDVIICGGYNVYPREVEEVLYTHPGVSEVVVVGLPDAEWGDRVVAAVVPRGTPDLTELLRHCRDRLSTYKVPREIRLVESLPKTAAGKQLRREVAEVLRGGHG</sequence>
<dbReference type="Pfam" id="PF00501">
    <property type="entry name" value="AMP-binding"/>
    <property type="match status" value="1"/>
</dbReference>
<reference evidence="6" key="1">
    <citation type="journal article" date="2019" name="Int. J. Syst. Evol. Microbiol.">
        <title>The Global Catalogue of Microorganisms (GCM) 10K type strain sequencing project: providing services to taxonomists for standard genome sequencing and annotation.</title>
        <authorList>
            <consortium name="The Broad Institute Genomics Platform"/>
            <consortium name="The Broad Institute Genome Sequencing Center for Infectious Disease"/>
            <person name="Wu L."/>
            <person name="Ma J."/>
        </authorList>
    </citation>
    <scope>NUCLEOTIDE SEQUENCE [LARGE SCALE GENOMIC DNA]</scope>
    <source>
        <strain evidence="6">CCUG 49018</strain>
    </source>
</reference>
<dbReference type="InterPro" id="IPR025110">
    <property type="entry name" value="AMP-bd_C"/>
</dbReference>
<dbReference type="InterPro" id="IPR020845">
    <property type="entry name" value="AMP-binding_CS"/>
</dbReference>
<dbReference type="PANTHER" id="PTHR43201:SF5">
    <property type="entry name" value="MEDIUM-CHAIN ACYL-COA LIGASE ACSF2, MITOCHONDRIAL"/>
    <property type="match status" value="1"/>
</dbReference>
<feature type="domain" description="AMP-dependent synthetase/ligase" evidence="3">
    <location>
        <begin position="8"/>
        <end position="361"/>
    </location>
</feature>
<feature type="domain" description="AMP-binding enzyme C-terminal" evidence="4">
    <location>
        <begin position="409"/>
        <end position="482"/>
    </location>
</feature>
<evidence type="ECO:0000256" key="1">
    <source>
        <dbReference type="ARBA" id="ARBA00006432"/>
    </source>
</evidence>
<dbReference type="PANTHER" id="PTHR43201">
    <property type="entry name" value="ACYL-COA SYNTHETASE"/>
    <property type="match status" value="1"/>
</dbReference>
<dbReference type="Proteomes" id="UP001597182">
    <property type="component" value="Unassembled WGS sequence"/>
</dbReference>
<accession>A0ABW3VKP2</accession>
<evidence type="ECO:0000259" key="4">
    <source>
        <dbReference type="Pfam" id="PF13193"/>
    </source>
</evidence>
<comment type="caution">
    <text evidence="5">The sequence shown here is derived from an EMBL/GenBank/DDBJ whole genome shotgun (WGS) entry which is preliminary data.</text>
</comment>
<organism evidence="5 6">
    <name type="scientific">Pseudonocardia benzenivorans</name>
    <dbReference type="NCBI Taxonomy" id="228005"/>
    <lineage>
        <taxon>Bacteria</taxon>
        <taxon>Bacillati</taxon>
        <taxon>Actinomycetota</taxon>
        <taxon>Actinomycetes</taxon>
        <taxon>Pseudonocardiales</taxon>
        <taxon>Pseudonocardiaceae</taxon>
        <taxon>Pseudonocardia</taxon>
    </lineage>
</organism>
<dbReference type="Gene3D" id="3.40.50.12780">
    <property type="entry name" value="N-terminal domain of ligase-like"/>
    <property type="match status" value="1"/>
</dbReference>
<protein>
    <submittedName>
        <fullName evidence="5">AMP-binding protein</fullName>
    </submittedName>
</protein>
<gene>
    <name evidence="5" type="ORF">ACFQ34_15995</name>
</gene>
<evidence type="ECO:0000259" key="3">
    <source>
        <dbReference type="Pfam" id="PF00501"/>
    </source>
</evidence>
<dbReference type="EMBL" id="JBHTMB010000140">
    <property type="protein sequence ID" value="MFD1234794.1"/>
    <property type="molecule type" value="Genomic_DNA"/>
</dbReference>
<dbReference type="InterPro" id="IPR042099">
    <property type="entry name" value="ANL_N_sf"/>
</dbReference>
<evidence type="ECO:0000313" key="5">
    <source>
        <dbReference type="EMBL" id="MFD1234794.1"/>
    </source>
</evidence>
<keyword evidence="2" id="KW-0436">Ligase</keyword>
<evidence type="ECO:0000313" key="6">
    <source>
        <dbReference type="Proteomes" id="UP001597182"/>
    </source>
</evidence>
<evidence type="ECO:0000256" key="2">
    <source>
        <dbReference type="ARBA" id="ARBA00022598"/>
    </source>
</evidence>
<dbReference type="InterPro" id="IPR000873">
    <property type="entry name" value="AMP-dep_synth/lig_dom"/>
</dbReference>
<dbReference type="PROSITE" id="PS00455">
    <property type="entry name" value="AMP_BINDING"/>
    <property type="match status" value="1"/>
</dbReference>